<dbReference type="CDD" id="cd06222">
    <property type="entry name" value="RNase_H_like"/>
    <property type="match status" value="1"/>
</dbReference>
<dbReference type="Gramene" id="OIT05714">
    <property type="protein sequence ID" value="OIT05714"/>
    <property type="gene ID" value="A4A49_51380"/>
</dbReference>
<dbReference type="SMR" id="A0A1J6ILX1"/>
<feature type="domain" description="RNase H type-1" evidence="2">
    <location>
        <begin position="55"/>
        <end position="135"/>
    </location>
</feature>
<comment type="caution">
    <text evidence="3">The sequence shown here is derived from an EMBL/GenBank/DDBJ whole genome shotgun (WGS) entry which is preliminary data.</text>
</comment>
<keyword evidence="1" id="KW-0472">Membrane</keyword>
<gene>
    <name evidence="3" type="ORF">A4A49_51380</name>
</gene>
<dbReference type="EMBL" id="MJEQ01037184">
    <property type="protein sequence ID" value="OIT05714.1"/>
    <property type="molecule type" value="Genomic_DNA"/>
</dbReference>
<dbReference type="InterPro" id="IPR012337">
    <property type="entry name" value="RNaseH-like_sf"/>
</dbReference>
<keyword evidence="1" id="KW-0812">Transmembrane</keyword>
<organism evidence="3 4">
    <name type="scientific">Nicotiana attenuata</name>
    <name type="common">Coyote tobacco</name>
    <dbReference type="NCBI Taxonomy" id="49451"/>
    <lineage>
        <taxon>Eukaryota</taxon>
        <taxon>Viridiplantae</taxon>
        <taxon>Streptophyta</taxon>
        <taxon>Embryophyta</taxon>
        <taxon>Tracheophyta</taxon>
        <taxon>Spermatophyta</taxon>
        <taxon>Magnoliopsida</taxon>
        <taxon>eudicotyledons</taxon>
        <taxon>Gunneridae</taxon>
        <taxon>Pentapetalae</taxon>
        <taxon>asterids</taxon>
        <taxon>lamiids</taxon>
        <taxon>Solanales</taxon>
        <taxon>Solanaceae</taxon>
        <taxon>Nicotianoideae</taxon>
        <taxon>Nicotianeae</taxon>
        <taxon>Nicotiana</taxon>
    </lineage>
</organism>
<dbReference type="PANTHER" id="PTHR47723">
    <property type="entry name" value="OS05G0353850 PROTEIN"/>
    <property type="match status" value="1"/>
</dbReference>
<dbReference type="InterPro" id="IPR044730">
    <property type="entry name" value="RNase_H-like_dom_plant"/>
</dbReference>
<dbReference type="Gene3D" id="3.30.420.10">
    <property type="entry name" value="Ribonuclease H-like superfamily/Ribonuclease H"/>
    <property type="match status" value="1"/>
</dbReference>
<dbReference type="GO" id="GO:0003676">
    <property type="term" value="F:nucleic acid binding"/>
    <property type="evidence" value="ECO:0007669"/>
    <property type="project" value="InterPro"/>
</dbReference>
<feature type="transmembrane region" description="Helical" evidence="1">
    <location>
        <begin position="28"/>
        <end position="48"/>
    </location>
</feature>
<dbReference type="Proteomes" id="UP000187609">
    <property type="component" value="Unassembled WGS sequence"/>
</dbReference>
<proteinExistence type="predicted"/>
<keyword evidence="4" id="KW-1185">Reference proteome</keyword>
<reference evidence="3" key="1">
    <citation type="submission" date="2016-11" db="EMBL/GenBank/DDBJ databases">
        <title>The genome of Nicotiana attenuata.</title>
        <authorList>
            <person name="Xu S."/>
            <person name="Brockmoeller T."/>
            <person name="Gaquerel E."/>
            <person name="Navarro A."/>
            <person name="Kuhl H."/>
            <person name="Gase K."/>
            <person name="Ling Z."/>
            <person name="Zhou W."/>
            <person name="Kreitzer C."/>
            <person name="Stanke M."/>
            <person name="Tang H."/>
            <person name="Lyons E."/>
            <person name="Pandey P."/>
            <person name="Pandey S.P."/>
            <person name="Timmermann B."/>
            <person name="Baldwin I.T."/>
        </authorList>
    </citation>
    <scope>NUCLEOTIDE SEQUENCE [LARGE SCALE GENOMIC DNA]</scope>
    <source>
        <strain evidence="3">UT</strain>
    </source>
</reference>
<keyword evidence="1" id="KW-1133">Transmembrane helix</keyword>
<protein>
    <recommendedName>
        <fullName evidence="2">RNase H type-1 domain-containing protein</fullName>
    </recommendedName>
</protein>
<accession>A0A1J6ILX1</accession>
<evidence type="ECO:0000256" key="1">
    <source>
        <dbReference type="SAM" id="Phobius"/>
    </source>
</evidence>
<name>A0A1J6ILX1_NICAT</name>
<dbReference type="InterPro" id="IPR036397">
    <property type="entry name" value="RNaseH_sf"/>
</dbReference>
<dbReference type="AlphaFoldDB" id="A0A1J6ILX1"/>
<evidence type="ECO:0000313" key="3">
    <source>
        <dbReference type="EMBL" id="OIT05714.1"/>
    </source>
</evidence>
<dbReference type="Pfam" id="PF13456">
    <property type="entry name" value="RVT_3"/>
    <property type="match status" value="1"/>
</dbReference>
<dbReference type="PANTHER" id="PTHR47723:SF23">
    <property type="entry name" value="REVERSE TRANSCRIPTASE-LIKE PROTEIN"/>
    <property type="match status" value="1"/>
</dbReference>
<sequence length="178" mass="19454">MTILVHWHPPPPGLYKLSIDEAADPTTILAAQVGFSVTIMAIGFLVTLNHYIELTNTLLAEIQALYHGLQLEITYHLFSILVEIDSQVLLSLLTIGNSKYSHILNTCNLMITDLDMPNVQHTFREVNVVADALAHLGNNKASTLHQDVIIFETPPPFTLMSLLSDSTGTATASSVSSM</sequence>
<dbReference type="InterPro" id="IPR053151">
    <property type="entry name" value="RNase_H-like"/>
</dbReference>
<dbReference type="GO" id="GO:0004523">
    <property type="term" value="F:RNA-DNA hybrid ribonuclease activity"/>
    <property type="evidence" value="ECO:0007669"/>
    <property type="project" value="InterPro"/>
</dbReference>
<dbReference type="InterPro" id="IPR002156">
    <property type="entry name" value="RNaseH_domain"/>
</dbReference>
<evidence type="ECO:0000259" key="2">
    <source>
        <dbReference type="Pfam" id="PF13456"/>
    </source>
</evidence>
<evidence type="ECO:0000313" key="4">
    <source>
        <dbReference type="Proteomes" id="UP000187609"/>
    </source>
</evidence>
<dbReference type="SUPFAM" id="SSF53098">
    <property type="entry name" value="Ribonuclease H-like"/>
    <property type="match status" value="1"/>
</dbReference>